<dbReference type="OrthoDB" id="3141919at2759"/>
<dbReference type="EMBL" id="KN831774">
    <property type="protein sequence ID" value="KIM44258.1"/>
    <property type="molecule type" value="Genomic_DNA"/>
</dbReference>
<gene>
    <name evidence="1" type="ORF">M413DRAFT_443277</name>
</gene>
<dbReference type="Proteomes" id="UP000053424">
    <property type="component" value="Unassembled WGS sequence"/>
</dbReference>
<sequence>MEGTTKIVSQTHPKGELEAAPGQLIYIRICKALLRLIPSTVATNTSITPEAPGHLYLIEGTYEDIQRFAGTTVDWIIRVAHLLCDPLGEGQVYTHTTGTSSDWYSLDRTSNWRQVVQGDPLLPGIYEFESLAGPILLSKICQREMHSMTSLGQKDISATFGQHINLREGAACAVTEMTASLIASRLIPKRMGSDGAKDVAAKFSGPEAALDIHTFDPRIGILLFSPLYPLVDHYKLGFYHVQDNNYILHNFDNPDMTIIGLPRVGILENIPLPDLHLHPLTLIARNPVAPMPPPGIFNWHYMQCVIELFGTPQYKKFPNIKYFIHPFNTAADIADDEYMYEDDDETEPPYPSYRFDRYLAEQGRRQMALERHEEMVQWSSGIPHGNFESPSE</sequence>
<evidence type="ECO:0000313" key="2">
    <source>
        <dbReference type="Proteomes" id="UP000053424"/>
    </source>
</evidence>
<reference evidence="2" key="2">
    <citation type="submission" date="2015-01" db="EMBL/GenBank/DDBJ databases">
        <title>Evolutionary Origins and Diversification of the Mycorrhizal Mutualists.</title>
        <authorList>
            <consortium name="DOE Joint Genome Institute"/>
            <consortium name="Mycorrhizal Genomics Consortium"/>
            <person name="Kohler A."/>
            <person name="Kuo A."/>
            <person name="Nagy L.G."/>
            <person name="Floudas D."/>
            <person name="Copeland A."/>
            <person name="Barry K.W."/>
            <person name="Cichocki N."/>
            <person name="Veneault-Fourrey C."/>
            <person name="LaButti K."/>
            <person name="Lindquist E.A."/>
            <person name="Lipzen A."/>
            <person name="Lundell T."/>
            <person name="Morin E."/>
            <person name="Murat C."/>
            <person name="Riley R."/>
            <person name="Ohm R."/>
            <person name="Sun H."/>
            <person name="Tunlid A."/>
            <person name="Henrissat B."/>
            <person name="Grigoriev I.V."/>
            <person name="Hibbett D.S."/>
            <person name="Martin F."/>
        </authorList>
    </citation>
    <scope>NUCLEOTIDE SEQUENCE [LARGE SCALE GENOMIC DNA]</scope>
    <source>
        <strain evidence="2">h7</strain>
    </source>
</reference>
<evidence type="ECO:0000313" key="1">
    <source>
        <dbReference type="EMBL" id="KIM44258.1"/>
    </source>
</evidence>
<name>A0A0C2Y343_HEBCY</name>
<keyword evidence="2" id="KW-1185">Reference proteome</keyword>
<protein>
    <submittedName>
        <fullName evidence="1">Uncharacterized protein</fullName>
    </submittedName>
</protein>
<organism evidence="1 2">
    <name type="scientific">Hebeloma cylindrosporum</name>
    <dbReference type="NCBI Taxonomy" id="76867"/>
    <lineage>
        <taxon>Eukaryota</taxon>
        <taxon>Fungi</taxon>
        <taxon>Dikarya</taxon>
        <taxon>Basidiomycota</taxon>
        <taxon>Agaricomycotina</taxon>
        <taxon>Agaricomycetes</taxon>
        <taxon>Agaricomycetidae</taxon>
        <taxon>Agaricales</taxon>
        <taxon>Agaricineae</taxon>
        <taxon>Hymenogastraceae</taxon>
        <taxon>Hebeloma</taxon>
    </lineage>
</organism>
<accession>A0A0C2Y343</accession>
<reference evidence="1 2" key="1">
    <citation type="submission" date="2014-04" db="EMBL/GenBank/DDBJ databases">
        <authorList>
            <consortium name="DOE Joint Genome Institute"/>
            <person name="Kuo A."/>
            <person name="Gay G."/>
            <person name="Dore J."/>
            <person name="Kohler A."/>
            <person name="Nagy L.G."/>
            <person name="Floudas D."/>
            <person name="Copeland A."/>
            <person name="Barry K.W."/>
            <person name="Cichocki N."/>
            <person name="Veneault-Fourrey C."/>
            <person name="LaButti K."/>
            <person name="Lindquist E.A."/>
            <person name="Lipzen A."/>
            <person name="Lundell T."/>
            <person name="Morin E."/>
            <person name="Murat C."/>
            <person name="Sun H."/>
            <person name="Tunlid A."/>
            <person name="Henrissat B."/>
            <person name="Grigoriev I.V."/>
            <person name="Hibbett D.S."/>
            <person name="Martin F."/>
            <person name="Nordberg H.P."/>
            <person name="Cantor M.N."/>
            <person name="Hua S.X."/>
        </authorList>
    </citation>
    <scope>NUCLEOTIDE SEQUENCE [LARGE SCALE GENOMIC DNA]</scope>
    <source>
        <strain evidence="2">h7</strain>
    </source>
</reference>
<dbReference type="AlphaFoldDB" id="A0A0C2Y343"/>
<dbReference type="HOGENOM" id="CLU_046303_1_0_1"/>
<proteinExistence type="predicted"/>